<name>X1SSK3_9ZZZZ</name>
<evidence type="ECO:0000313" key="1">
    <source>
        <dbReference type="EMBL" id="GAI70809.1"/>
    </source>
</evidence>
<protein>
    <submittedName>
        <fullName evidence="1">Uncharacterized protein</fullName>
    </submittedName>
</protein>
<organism evidence="1">
    <name type="scientific">marine sediment metagenome</name>
    <dbReference type="NCBI Taxonomy" id="412755"/>
    <lineage>
        <taxon>unclassified sequences</taxon>
        <taxon>metagenomes</taxon>
        <taxon>ecological metagenomes</taxon>
    </lineage>
</organism>
<dbReference type="EMBL" id="BARV01045678">
    <property type="protein sequence ID" value="GAI70809.1"/>
    <property type="molecule type" value="Genomic_DNA"/>
</dbReference>
<proteinExistence type="predicted"/>
<gene>
    <name evidence="1" type="ORF">S06H3_66740</name>
</gene>
<sequence>ELVELMEEDYGQCEILPLSNLLSRSLSLWIYL</sequence>
<dbReference type="AlphaFoldDB" id="X1SSK3"/>
<reference evidence="1" key="1">
    <citation type="journal article" date="2014" name="Front. Microbiol.">
        <title>High frequency of phylogenetically diverse reductive dehalogenase-homologous genes in deep subseafloor sedimentary metagenomes.</title>
        <authorList>
            <person name="Kawai M."/>
            <person name="Futagami T."/>
            <person name="Toyoda A."/>
            <person name="Takaki Y."/>
            <person name="Nishi S."/>
            <person name="Hori S."/>
            <person name="Arai W."/>
            <person name="Tsubouchi T."/>
            <person name="Morono Y."/>
            <person name="Uchiyama I."/>
            <person name="Ito T."/>
            <person name="Fujiyama A."/>
            <person name="Inagaki F."/>
            <person name="Takami H."/>
        </authorList>
    </citation>
    <scope>NUCLEOTIDE SEQUENCE</scope>
    <source>
        <strain evidence="1">Expedition CK06-06</strain>
    </source>
</reference>
<accession>X1SSK3</accession>
<feature type="non-terminal residue" evidence="1">
    <location>
        <position position="1"/>
    </location>
</feature>
<comment type="caution">
    <text evidence="1">The sequence shown here is derived from an EMBL/GenBank/DDBJ whole genome shotgun (WGS) entry which is preliminary data.</text>
</comment>